<feature type="coiled-coil region" evidence="1">
    <location>
        <begin position="61"/>
        <end position="92"/>
    </location>
</feature>
<keyword evidence="1" id="KW-0175">Coiled coil</keyword>
<proteinExistence type="predicted"/>
<sequence length="178" mass="20699">MSCSRSATSRVGGEPITVFSVELFDGIIDKMNGIHHNLSKTFKTIIDTMDELWHTLTYAQLEAKEMVCVDLITRLEELMEEFKGMIERLEGQDIDVLAQLLWQLPIAEGGGFTTKEMAKEALMKHMTMWRKQYNDADTLLKKRDFREELRQWVGCMRTEIELSLEADEEAGDYYIYEE</sequence>
<dbReference type="EMBL" id="MU006819">
    <property type="protein sequence ID" value="KAF2634571.1"/>
    <property type="molecule type" value="Genomic_DNA"/>
</dbReference>
<keyword evidence="3" id="KW-1185">Reference proteome</keyword>
<organism evidence="2 3">
    <name type="scientific">Massarina eburnea CBS 473.64</name>
    <dbReference type="NCBI Taxonomy" id="1395130"/>
    <lineage>
        <taxon>Eukaryota</taxon>
        <taxon>Fungi</taxon>
        <taxon>Dikarya</taxon>
        <taxon>Ascomycota</taxon>
        <taxon>Pezizomycotina</taxon>
        <taxon>Dothideomycetes</taxon>
        <taxon>Pleosporomycetidae</taxon>
        <taxon>Pleosporales</taxon>
        <taxon>Massarineae</taxon>
        <taxon>Massarinaceae</taxon>
        <taxon>Massarina</taxon>
    </lineage>
</organism>
<reference evidence="2" key="1">
    <citation type="journal article" date="2020" name="Stud. Mycol.">
        <title>101 Dothideomycetes genomes: a test case for predicting lifestyles and emergence of pathogens.</title>
        <authorList>
            <person name="Haridas S."/>
            <person name="Albert R."/>
            <person name="Binder M."/>
            <person name="Bloem J."/>
            <person name="Labutti K."/>
            <person name="Salamov A."/>
            <person name="Andreopoulos B."/>
            <person name="Baker S."/>
            <person name="Barry K."/>
            <person name="Bills G."/>
            <person name="Bluhm B."/>
            <person name="Cannon C."/>
            <person name="Castanera R."/>
            <person name="Culley D."/>
            <person name="Daum C."/>
            <person name="Ezra D."/>
            <person name="Gonzalez J."/>
            <person name="Henrissat B."/>
            <person name="Kuo A."/>
            <person name="Liang C."/>
            <person name="Lipzen A."/>
            <person name="Lutzoni F."/>
            <person name="Magnuson J."/>
            <person name="Mondo S."/>
            <person name="Nolan M."/>
            <person name="Ohm R."/>
            <person name="Pangilinan J."/>
            <person name="Park H.-J."/>
            <person name="Ramirez L."/>
            <person name="Alfaro M."/>
            <person name="Sun H."/>
            <person name="Tritt A."/>
            <person name="Yoshinaga Y."/>
            <person name="Zwiers L.-H."/>
            <person name="Turgeon B."/>
            <person name="Goodwin S."/>
            <person name="Spatafora J."/>
            <person name="Crous P."/>
            <person name="Grigoriev I."/>
        </authorList>
    </citation>
    <scope>NUCLEOTIDE SEQUENCE</scope>
    <source>
        <strain evidence="2">CBS 473.64</strain>
    </source>
</reference>
<gene>
    <name evidence="2" type="ORF">P280DRAFT_474524</name>
</gene>
<evidence type="ECO:0000313" key="2">
    <source>
        <dbReference type="EMBL" id="KAF2634571.1"/>
    </source>
</evidence>
<evidence type="ECO:0000256" key="1">
    <source>
        <dbReference type="SAM" id="Coils"/>
    </source>
</evidence>
<dbReference type="Proteomes" id="UP000799753">
    <property type="component" value="Unassembled WGS sequence"/>
</dbReference>
<protein>
    <submittedName>
        <fullName evidence="2">Uncharacterized protein</fullName>
    </submittedName>
</protein>
<evidence type="ECO:0000313" key="3">
    <source>
        <dbReference type="Proteomes" id="UP000799753"/>
    </source>
</evidence>
<dbReference type="AlphaFoldDB" id="A0A6A6RJF0"/>
<name>A0A6A6RJF0_9PLEO</name>
<accession>A0A6A6RJF0</accession>